<dbReference type="AlphaFoldDB" id="A0A839Z6E1"/>
<reference evidence="2 3" key="1">
    <citation type="submission" date="2020-08" db="EMBL/GenBank/DDBJ databases">
        <title>Genomic Encyclopedia of Type Strains, Phase IV (KMG-IV): sequencing the most valuable type-strain genomes for metagenomic binning, comparative biology and taxonomic classification.</title>
        <authorList>
            <person name="Goeker M."/>
        </authorList>
    </citation>
    <scope>NUCLEOTIDE SEQUENCE [LARGE SCALE GENOMIC DNA]</scope>
    <source>
        <strain evidence="2 3">DSM 5895</strain>
    </source>
</reference>
<evidence type="ECO:0000313" key="2">
    <source>
        <dbReference type="EMBL" id="MBB3770551.1"/>
    </source>
</evidence>
<dbReference type="RefSeq" id="WP_183188747.1">
    <property type="nucleotide sequence ID" value="NZ_JACICD010000002.1"/>
</dbReference>
<dbReference type="InterPro" id="IPR001279">
    <property type="entry name" value="Metallo-B-lactamas"/>
</dbReference>
<organism evidence="2 3">
    <name type="scientific">Ancylobacter tetraedralis</name>
    <dbReference type="NCBI Taxonomy" id="217068"/>
    <lineage>
        <taxon>Bacteria</taxon>
        <taxon>Pseudomonadati</taxon>
        <taxon>Pseudomonadota</taxon>
        <taxon>Alphaproteobacteria</taxon>
        <taxon>Hyphomicrobiales</taxon>
        <taxon>Xanthobacteraceae</taxon>
        <taxon>Ancylobacter</taxon>
    </lineage>
</organism>
<dbReference type="EMBL" id="JACICD010000002">
    <property type="protein sequence ID" value="MBB3770551.1"/>
    <property type="molecule type" value="Genomic_DNA"/>
</dbReference>
<comment type="caution">
    <text evidence="2">The sequence shown here is derived from an EMBL/GenBank/DDBJ whole genome shotgun (WGS) entry which is preliminary data.</text>
</comment>
<sequence length="362" mass="37374">MMNRLTALSGAGIKGPACFLLETAGRRLILDLGEGPDAGRRPDLAGVGRVDAILLSHGHHDHVGALDLAGQLGDPPLYATAAVRALAGETRLRNAHDLPFEGTAGILGLEIATGPAGHAPGAVWMRIGGEAGLLYTGDYSAESRLYRSTMPLRAAALVVDASYGEGDQTLAFQADALIARARHRPLLLPAPAAGRALEMALTFLEAGLAVSLCPVTRGVVEVLARHPEVLAVGEADAPARLLARGLLTADSPARGVMIVAGPQADHGLSAALTDRFARSGEADIVFTGHVAEGSNASRRIAAAQAHHARWNVHPSFSALQALVTAVAPRVLLPAFLPRARMAGLAARLPGVGVVAEGASFCW</sequence>
<accession>A0A839Z6E1</accession>
<dbReference type="InterPro" id="IPR050698">
    <property type="entry name" value="MBL"/>
</dbReference>
<dbReference type="InterPro" id="IPR036866">
    <property type="entry name" value="RibonucZ/Hydroxyglut_hydro"/>
</dbReference>
<dbReference type="Proteomes" id="UP000533469">
    <property type="component" value="Unassembled WGS sequence"/>
</dbReference>
<protein>
    <recommendedName>
        <fullName evidence="1">Metallo-beta-lactamase domain-containing protein</fullName>
    </recommendedName>
</protein>
<keyword evidence="3" id="KW-1185">Reference proteome</keyword>
<proteinExistence type="predicted"/>
<dbReference type="Pfam" id="PF00753">
    <property type="entry name" value="Lactamase_B"/>
    <property type="match status" value="1"/>
</dbReference>
<dbReference type="Gene3D" id="3.60.15.10">
    <property type="entry name" value="Ribonuclease Z/Hydroxyacylglutathione hydrolase-like"/>
    <property type="match status" value="2"/>
</dbReference>
<gene>
    <name evidence="2" type="ORF">FHS55_001146</name>
</gene>
<name>A0A839Z6E1_9HYPH</name>
<dbReference type="PANTHER" id="PTHR11203:SF37">
    <property type="entry name" value="INTEGRATOR COMPLEX SUBUNIT 11"/>
    <property type="match status" value="1"/>
</dbReference>
<dbReference type="PANTHER" id="PTHR11203">
    <property type="entry name" value="CLEAVAGE AND POLYADENYLATION SPECIFICITY FACTOR FAMILY MEMBER"/>
    <property type="match status" value="1"/>
</dbReference>
<feature type="domain" description="Metallo-beta-lactamase" evidence="1">
    <location>
        <begin position="15"/>
        <end position="195"/>
    </location>
</feature>
<dbReference type="Gene3D" id="3.40.50.10890">
    <property type="match status" value="1"/>
</dbReference>
<dbReference type="SUPFAM" id="SSF56281">
    <property type="entry name" value="Metallo-hydrolase/oxidoreductase"/>
    <property type="match status" value="1"/>
</dbReference>
<dbReference type="GO" id="GO:0004521">
    <property type="term" value="F:RNA endonuclease activity"/>
    <property type="evidence" value="ECO:0007669"/>
    <property type="project" value="TreeGrafter"/>
</dbReference>
<evidence type="ECO:0000313" key="3">
    <source>
        <dbReference type="Proteomes" id="UP000533469"/>
    </source>
</evidence>
<dbReference type="SMART" id="SM00849">
    <property type="entry name" value="Lactamase_B"/>
    <property type="match status" value="1"/>
</dbReference>
<evidence type="ECO:0000259" key="1">
    <source>
        <dbReference type="SMART" id="SM00849"/>
    </source>
</evidence>